<accession>A0A0D1IZD6</accession>
<feature type="region of interest" description="Disordered" evidence="1">
    <location>
        <begin position="11"/>
        <end position="68"/>
    </location>
</feature>
<evidence type="ECO:0000313" key="2">
    <source>
        <dbReference type="EMBL" id="KIU14618.1"/>
    </source>
</evidence>
<evidence type="ECO:0000313" key="3">
    <source>
        <dbReference type="Proteomes" id="UP000032221"/>
    </source>
</evidence>
<feature type="compositionally biased region" description="Acidic residues" evidence="1">
    <location>
        <begin position="12"/>
        <end position="22"/>
    </location>
</feature>
<sequence>MSHLPATALLIADDDPEFDEDIPTISPPHRSGRAAGSNSTHPKAINNSQSHHGERMSQNNSASGTCHARGCDTPCTGFMCEPHWKRVPPAMRLVIESSPNPHAVPPAIATAAVAEVAHRESRTKPAVRQKVRRHPVQLALFGDDQELTKGKRS</sequence>
<dbReference type="STRING" id="280871.TL10_23415"/>
<protein>
    <submittedName>
        <fullName evidence="2">Uncharacterized protein</fullName>
    </submittedName>
</protein>
<name>A0A0D1IZD6_9MYCO</name>
<dbReference type="RefSeq" id="WP_043987557.1">
    <property type="nucleotide sequence ID" value="NZ_LXSC01000027.1"/>
</dbReference>
<reference evidence="2 3" key="1">
    <citation type="submission" date="2015-01" db="EMBL/GenBank/DDBJ databases">
        <title>Genome sequence of Mycobacterium llatzerense and Mycobacterium immunogenum recovered from brain abscess.</title>
        <authorList>
            <person name="Greninger A.L."/>
            <person name="Langelier C."/>
            <person name="Cunningham G."/>
            <person name="Chiu C.Y."/>
            <person name="Miller S."/>
        </authorList>
    </citation>
    <scope>NUCLEOTIDE SEQUENCE [LARGE SCALE GENOMIC DNA]</scope>
    <source>
        <strain evidence="2 3">CLUC14</strain>
    </source>
</reference>
<dbReference type="AlphaFoldDB" id="A0A0D1IZD6"/>
<feature type="compositionally biased region" description="Polar residues" evidence="1">
    <location>
        <begin position="36"/>
        <end position="64"/>
    </location>
</feature>
<proteinExistence type="predicted"/>
<gene>
    <name evidence="2" type="ORF">TL10_23415</name>
</gene>
<comment type="caution">
    <text evidence="2">The sequence shown here is derived from an EMBL/GenBank/DDBJ whole genome shotgun (WGS) entry which is preliminary data.</text>
</comment>
<organism evidence="2 3">
    <name type="scientific">Mycolicibacterium llatzerense</name>
    <dbReference type="NCBI Taxonomy" id="280871"/>
    <lineage>
        <taxon>Bacteria</taxon>
        <taxon>Bacillati</taxon>
        <taxon>Actinomycetota</taxon>
        <taxon>Actinomycetes</taxon>
        <taxon>Mycobacteriales</taxon>
        <taxon>Mycobacteriaceae</taxon>
        <taxon>Mycolicibacterium</taxon>
    </lineage>
</organism>
<dbReference type="Proteomes" id="UP000032221">
    <property type="component" value="Unassembled WGS sequence"/>
</dbReference>
<evidence type="ECO:0000256" key="1">
    <source>
        <dbReference type="SAM" id="MobiDB-lite"/>
    </source>
</evidence>
<dbReference type="PATRIC" id="fig|280871.6.peg.4845"/>
<dbReference type="EMBL" id="JXST01000040">
    <property type="protein sequence ID" value="KIU14618.1"/>
    <property type="molecule type" value="Genomic_DNA"/>
</dbReference>
<keyword evidence="3" id="KW-1185">Reference proteome</keyword>